<proteinExistence type="predicted"/>
<evidence type="ECO:0000313" key="2">
    <source>
        <dbReference type="Proteomes" id="UP000014137"/>
    </source>
</evidence>
<reference evidence="1 2" key="1">
    <citation type="submission" date="2012-10" db="EMBL/GenBank/DDBJ databases">
        <title>Genome assembly of Amycolatopsis azurea DSM 43854.</title>
        <authorList>
            <person name="Khatri I."/>
            <person name="Kaur I."/>
            <person name="Subramanian S."/>
            <person name="Mayilraj S."/>
        </authorList>
    </citation>
    <scope>NUCLEOTIDE SEQUENCE [LARGE SCALE GENOMIC DNA]</scope>
    <source>
        <strain evidence="1 2">DSM 43854</strain>
    </source>
</reference>
<sequence length="54" mass="5808">MPLPAPFLSRDTTALIALLGVRAIKAAVYGGRRATEGEARRKPFVATLSGRVRK</sequence>
<dbReference type="EMBL" id="ANMG01000035">
    <property type="protein sequence ID" value="EMD26267.1"/>
    <property type="molecule type" value="Genomic_DNA"/>
</dbReference>
<evidence type="ECO:0000313" key="1">
    <source>
        <dbReference type="EMBL" id="EMD26267.1"/>
    </source>
</evidence>
<accession>M2QK51</accession>
<gene>
    <name evidence="1" type="ORF">C791_3815</name>
</gene>
<dbReference type="AlphaFoldDB" id="M2QK51"/>
<dbReference type="PATRIC" id="fig|1238180.3.peg.4147"/>
<organism evidence="1 2">
    <name type="scientific">Amycolatopsis azurea DSM 43854</name>
    <dbReference type="NCBI Taxonomy" id="1238180"/>
    <lineage>
        <taxon>Bacteria</taxon>
        <taxon>Bacillati</taxon>
        <taxon>Actinomycetota</taxon>
        <taxon>Actinomycetes</taxon>
        <taxon>Pseudonocardiales</taxon>
        <taxon>Pseudonocardiaceae</taxon>
        <taxon>Amycolatopsis</taxon>
    </lineage>
</organism>
<protein>
    <submittedName>
        <fullName evidence="1">Uncharacterized protein</fullName>
    </submittedName>
</protein>
<comment type="caution">
    <text evidence="1">The sequence shown here is derived from an EMBL/GenBank/DDBJ whole genome shotgun (WGS) entry which is preliminary data.</text>
</comment>
<dbReference type="Proteomes" id="UP000014137">
    <property type="component" value="Unassembled WGS sequence"/>
</dbReference>
<name>M2QK51_9PSEU</name>